<evidence type="ECO:0000256" key="6">
    <source>
        <dbReference type="SAM" id="Phobius"/>
    </source>
</evidence>
<evidence type="ECO:0000313" key="8">
    <source>
        <dbReference type="Proteomes" id="UP000515823"/>
    </source>
</evidence>
<keyword evidence="2 6" id="KW-0812">Transmembrane</keyword>
<dbReference type="InterPro" id="IPR023271">
    <property type="entry name" value="Aquaporin-like"/>
</dbReference>
<keyword evidence="4 6" id="KW-0472">Membrane</keyword>
<comment type="similarity">
    <text evidence="5">Belongs to the FNT transporter (TC 1.A.16) family.</text>
</comment>
<dbReference type="PANTHER" id="PTHR30520:SF8">
    <property type="entry name" value="NITRITE TRANSPORTER NIRC"/>
    <property type="match status" value="1"/>
</dbReference>
<dbReference type="Gene3D" id="1.20.1080.10">
    <property type="entry name" value="Glycerol uptake facilitator protein"/>
    <property type="match status" value="1"/>
</dbReference>
<dbReference type="EMBL" id="CP060634">
    <property type="protein sequence ID" value="QNM06809.1"/>
    <property type="molecule type" value="Genomic_DNA"/>
</dbReference>
<evidence type="ECO:0000313" key="7">
    <source>
        <dbReference type="EMBL" id="QNM06809.1"/>
    </source>
</evidence>
<feature type="transmembrane region" description="Helical" evidence="6">
    <location>
        <begin position="184"/>
        <end position="210"/>
    </location>
</feature>
<comment type="subcellular location">
    <subcellularLocation>
        <location evidence="1">Membrane</location>
        <topology evidence="1">Multi-pass membrane protein</topology>
    </subcellularLocation>
</comment>
<dbReference type="KEGG" id="qdo:H9Q78_06775"/>
<dbReference type="InterPro" id="IPR024002">
    <property type="entry name" value="For/NO2_transpt_CS"/>
</dbReference>
<dbReference type="AlphaFoldDB" id="A0A7G9G7M7"/>
<sequence length="255" mass="26974">MFKDEFQAVANAGKNKLNFMKNNPLGYFISAMVAGMFIGLGGLISFTMGGIMTAAGATGAVKITTSFLFASALSLVIMAGAELFTGNNFVMSSAAMKKEISWGGAIKLWIFCYIGNLVGSVLISVLFHFTKVPTGDVGTYFATAAAAKASAPALVLFFKGIICNICVCLAVWCGIKMKSESGKLIMTVWCIMIFMVCSCEHSVANMTFFSVGLLDPNGVAISIGGVLNNLLFVTLGNMVGGIVFTALPYYLISRK</sequence>
<dbReference type="InterPro" id="IPR000292">
    <property type="entry name" value="For/NO2_transpt"/>
</dbReference>
<reference evidence="7 8" key="1">
    <citation type="submission" date="2020-08" db="EMBL/GenBank/DDBJ databases">
        <authorList>
            <person name="Liu C."/>
            <person name="Sun Q."/>
        </authorList>
    </citation>
    <scope>NUCLEOTIDE SEQUENCE [LARGE SCALE GENOMIC DNA]</scope>
    <source>
        <strain evidence="7 8">NSJ-38</strain>
    </source>
</reference>
<gene>
    <name evidence="7" type="ORF">H9Q78_06775</name>
</gene>
<evidence type="ECO:0000256" key="4">
    <source>
        <dbReference type="ARBA" id="ARBA00023136"/>
    </source>
</evidence>
<evidence type="ECO:0000256" key="2">
    <source>
        <dbReference type="ARBA" id="ARBA00022692"/>
    </source>
</evidence>
<evidence type="ECO:0000256" key="5">
    <source>
        <dbReference type="ARBA" id="ARBA00049660"/>
    </source>
</evidence>
<dbReference type="Proteomes" id="UP000515823">
    <property type="component" value="Chromosome"/>
</dbReference>
<dbReference type="GO" id="GO:0015499">
    <property type="term" value="F:formate transmembrane transporter activity"/>
    <property type="evidence" value="ECO:0007669"/>
    <property type="project" value="TreeGrafter"/>
</dbReference>
<feature type="transmembrane region" description="Helical" evidence="6">
    <location>
        <begin position="149"/>
        <end position="172"/>
    </location>
</feature>
<feature type="transmembrane region" description="Helical" evidence="6">
    <location>
        <begin position="106"/>
        <end position="129"/>
    </location>
</feature>
<evidence type="ECO:0000256" key="1">
    <source>
        <dbReference type="ARBA" id="ARBA00004141"/>
    </source>
</evidence>
<keyword evidence="3 6" id="KW-1133">Transmembrane helix</keyword>
<evidence type="ECO:0000256" key="3">
    <source>
        <dbReference type="ARBA" id="ARBA00022989"/>
    </source>
</evidence>
<dbReference type="RefSeq" id="WP_249304523.1">
    <property type="nucleotide sequence ID" value="NZ_CP060634.1"/>
</dbReference>
<accession>A0A7G9G7M7</accession>
<dbReference type="PANTHER" id="PTHR30520">
    <property type="entry name" value="FORMATE TRANSPORTER-RELATED"/>
    <property type="match status" value="1"/>
</dbReference>
<keyword evidence="8" id="KW-1185">Reference proteome</keyword>
<proteinExistence type="inferred from homology"/>
<name>A0A7G9G7M7_9FIRM</name>
<dbReference type="Pfam" id="PF01226">
    <property type="entry name" value="Form_Nir_trans"/>
    <property type="match status" value="1"/>
</dbReference>
<dbReference type="PROSITE" id="PS01005">
    <property type="entry name" value="FORMATE_NITRITE_TP_1"/>
    <property type="match status" value="1"/>
</dbReference>
<feature type="transmembrane region" description="Helical" evidence="6">
    <location>
        <begin position="25"/>
        <end position="46"/>
    </location>
</feature>
<feature type="transmembrane region" description="Helical" evidence="6">
    <location>
        <begin position="66"/>
        <end position="85"/>
    </location>
</feature>
<dbReference type="GO" id="GO:0005886">
    <property type="term" value="C:plasma membrane"/>
    <property type="evidence" value="ECO:0007669"/>
    <property type="project" value="TreeGrafter"/>
</dbReference>
<feature type="transmembrane region" description="Helical" evidence="6">
    <location>
        <begin position="230"/>
        <end position="252"/>
    </location>
</feature>
<organism evidence="7 8">
    <name type="scientific">Qiania dongpingensis</name>
    <dbReference type="NCBI Taxonomy" id="2763669"/>
    <lineage>
        <taxon>Bacteria</taxon>
        <taxon>Bacillati</taxon>
        <taxon>Bacillota</taxon>
        <taxon>Clostridia</taxon>
        <taxon>Lachnospirales</taxon>
        <taxon>Lachnospiraceae</taxon>
        <taxon>Qiania</taxon>
    </lineage>
</organism>
<protein>
    <submittedName>
        <fullName evidence="7">Formate/nitrite transporter family protein</fullName>
    </submittedName>
</protein>